<protein>
    <submittedName>
        <fullName evidence="11">ABC-type multidrug transport system fused ATPase/permease subunit</fullName>
    </submittedName>
</protein>
<dbReference type="InterPro" id="IPR039421">
    <property type="entry name" value="Type_1_exporter"/>
</dbReference>
<dbReference type="PROSITE" id="PS50893">
    <property type="entry name" value="ABC_TRANSPORTER_2"/>
    <property type="match status" value="1"/>
</dbReference>
<dbReference type="EMBL" id="JAUSZS010000008">
    <property type="protein sequence ID" value="MDQ0937563.1"/>
    <property type="molecule type" value="Genomic_DNA"/>
</dbReference>
<comment type="subcellular location">
    <subcellularLocation>
        <location evidence="1">Cell membrane</location>
        <topology evidence="1">Multi-pass membrane protein</topology>
    </subcellularLocation>
</comment>
<proteinExistence type="predicted"/>
<dbReference type="Proteomes" id="UP001223072">
    <property type="component" value="Unassembled WGS sequence"/>
</dbReference>
<name>A0ABU0S0H6_9ACTN</name>
<dbReference type="RefSeq" id="WP_307630793.1">
    <property type="nucleotide sequence ID" value="NZ_JAUSZS010000008.1"/>
</dbReference>
<dbReference type="InterPro" id="IPR036640">
    <property type="entry name" value="ABC1_TM_sf"/>
</dbReference>
<dbReference type="CDD" id="cd18551">
    <property type="entry name" value="ABC_6TM_LmrA_like"/>
    <property type="match status" value="1"/>
</dbReference>
<evidence type="ECO:0000256" key="6">
    <source>
        <dbReference type="ARBA" id="ARBA00023136"/>
    </source>
</evidence>
<evidence type="ECO:0000256" key="3">
    <source>
        <dbReference type="ARBA" id="ARBA00022741"/>
    </source>
</evidence>
<feature type="transmembrane region" description="Helical" evidence="8">
    <location>
        <begin position="296"/>
        <end position="316"/>
    </location>
</feature>
<dbReference type="SUPFAM" id="SSF52540">
    <property type="entry name" value="P-loop containing nucleoside triphosphate hydrolases"/>
    <property type="match status" value="1"/>
</dbReference>
<feature type="domain" description="ABC transporter" evidence="9">
    <location>
        <begin position="383"/>
        <end position="617"/>
    </location>
</feature>
<evidence type="ECO:0000256" key="5">
    <source>
        <dbReference type="ARBA" id="ARBA00022989"/>
    </source>
</evidence>
<dbReference type="InterPro" id="IPR027417">
    <property type="entry name" value="P-loop_NTPase"/>
</dbReference>
<feature type="region of interest" description="Disordered" evidence="7">
    <location>
        <begin position="1"/>
        <end position="28"/>
    </location>
</feature>
<feature type="domain" description="ABC transmembrane type-1" evidence="10">
    <location>
        <begin position="50"/>
        <end position="328"/>
    </location>
</feature>
<feature type="transmembrane region" description="Helical" evidence="8">
    <location>
        <begin position="184"/>
        <end position="203"/>
    </location>
</feature>
<reference evidence="11 12" key="1">
    <citation type="submission" date="2023-07" db="EMBL/GenBank/DDBJ databases">
        <title>Comparative genomics of wheat-associated soil bacteria to identify genetic determinants of phenazine resistance.</title>
        <authorList>
            <person name="Mouncey N."/>
        </authorList>
    </citation>
    <scope>NUCLEOTIDE SEQUENCE [LARGE SCALE GENOMIC DNA]</scope>
    <source>
        <strain evidence="11 12">W2I16</strain>
    </source>
</reference>
<gene>
    <name evidence="11" type="ORF">QFZ49_007538</name>
</gene>
<dbReference type="PROSITE" id="PS50929">
    <property type="entry name" value="ABC_TM1F"/>
    <property type="match status" value="1"/>
</dbReference>
<evidence type="ECO:0000259" key="10">
    <source>
        <dbReference type="PROSITE" id="PS50929"/>
    </source>
</evidence>
<keyword evidence="3" id="KW-0547">Nucleotide-binding</keyword>
<keyword evidence="6 8" id="KW-0472">Membrane</keyword>
<sequence length="622" mass="66273">MTSTQTRERPPAPRTGATAPKPEPPARSARNVGLRSLFPYLEGHWSTLGIVAVLSLAVTLLTLSQPVLTRDVLADIEADKPVGRLVALLIGVLVVVAVLSGIRDYLLQRAAEGLVLTARRRLVARLLRLPIAEYDQRRTGDLLSRVGADTTLLRAVVTSGLFDTVTNVVMVGGSAVMMCLIDPTLFAATALGLGLGVVAVVGLSRRVRGASRDAQDRIGEMTSAVERAISAVRTIRASGAEEREARAVDGFAKDAYTAGMHIAKLQAMINPITSTTIQVAFLVVLGLGGARVASGAIQVGDMVAFVLFLFMLWFPLGRALTAYSRLQSGLGALQRIEEMVDLPQETDTVADAGTSRTPPGGALSVRERTRPVTDTGAERPPAIEFDRVSFGYAGGETVLRDVSLTVPRGTRTALVGPSGAGKSTLLSLVERFYDVTSGVVRVGGSDVRDLPRRELRRTLGYVEQSAPVLAGTVRDNLSLASPDATDEDMREVLRSVNLEDVIMRAPLGLDTQVGEGGVLLSGGERQRLALARTFLAAPPIMLLDEATSNLDARNEALMRNAISTVTTDRSLLVVAHRLSTVVDSDQIVVLEHGEVVAAGRHDELTGSSPLYRELASHQLLIE</sequence>
<keyword evidence="5 8" id="KW-1133">Transmembrane helix</keyword>
<dbReference type="InterPro" id="IPR011527">
    <property type="entry name" value="ABC1_TM_dom"/>
</dbReference>
<feature type="transmembrane region" description="Helical" evidence="8">
    <location>
        <begin position="269"/>
        <end position="290"/>
    </location>
</feature>
<keyword evidence="4" id="KW-0067">ATP-binding</keyword>
<feature type="region of interest" description="Disordered" evidence="7">
    <location>
        <begin position="349"/>
        <end position="378"/>
    </location>
</feature>
<dbReference type="Gene3D" id="3.40.50.300">
    <property type="entry name" value="P-loop containing nucleotide triphosphate hydrolases"/>
    <property type="match status" value="1"/>
</dbReference>
<evidence type="ECO:0000256" key="8">
    <source>
        <dbReference type="SAM" id="Phobius"/>
    </source>
</evidence>
<dbReference type="SMART" id="SM00382">
    <property type="entry name" value="AAA"/>
    <property type="match status" value="1"/>
</dbReference>
<evidence type="ECO:0000313" key="12">
    <source>
        <dbReference type="Proteomes" id="UP001223072"/>
    </source>
</evidence>
<dbReference type="Pfam" id="PF00005">
    <property type="entry name" value="ABC_tran"/>
    <property type="match status" value="1"/>
</dbReference>
<dbReference type="InterPro" id="IPR003439">
    <property type="entry name" value="ABC_transporter-like_ATP-bd"/>
</dbReference>
<feature type="transmembrane region" description="Helical" evidence="8">
    <location>
        <begin position="85"/>
        <end position="102"/>
    </location>
</feature>
<keyword evidence="2 8" id="KW-0812">Transmembrane</keyword>
<organism evidence="11 12">
    <name type="scientific">Streptomyces turgidiscabies</name>
    <dbReference type="NCBI Taxonomy" id="85558"/>
    <lineage>
        <taxon>Bacteria</taxon>
        <taxon>Bacillati</taxon>
        <taxon>Actinomycetota</taxon>
        <taxon>Actinomycetes</taxon>
        <taxon>Kitasatosporales</taxon>
        <taxon>Streptomycetaceae</taxon>
        <taxon>Streptomyces</taxon>
    </lineage>
</organism>
<dbReference type="InterPro" id="IPR003593">
    <property type="entry name" value="AAA+_ATPase"/>
</dbReference>
<evidence type="ECO:0000256" key="1">
    <source>
        <dbReference type="ARBA" id="ARBA00004651"/>
    </source>
</evidence>
<dbReference type="PROSITE" id="PS00211">
    <property type="entry name" value="ABC_TRANSPORTER_1"/>
    <property type="match status" value="1"/>
</dbReference>
<comment type="caution">
    <text evidence="11">The sequence shown here is derived from an EMBL/GenBank/DDBJ whole genome shotgun (WGS) entry which is preliminary data.</text>
</comment>
<dbReference type="SUPFAM" id="SSF90123">
    <property type="entry name" value="ABC transporter transmembrane region"/>
    <property type="match status" value="1"/>
</dbReference>
<dbReference type="Pfam" id="PF00664">
    <property type="entry name" value="ABC_membrane"/>
    <property type="match status" value="1"/>
</dbReference>
<feature type="transmembrane region" description="Helical" evidence="8">
    <location>
        <begin position="45"/>
        <end position="64"/>
    </location>
</feature>
<evidence type="ECO:0000256" key="4">
    <source>
        <dbReference type="ARBA" id="ARBA00022840"/>
    </source>
</evidence>
<dbReference type="PANTHER" id="PTHR43394">
    <property type="entry name" value="ATP-DEPENDENT PERMEASE MDL1, MITOCHONDRIAL"/>
    <property type="match status" value="1"/>
</dbReference>
<evidence type="ECO:0000256" key="2">
    <source>
        <dbReference type="ARBA" id="ARBA00022692"/>
    </source>
</evidence>
<evidence type="ECO:0000313" key="11">
    <source>
        <dbReference type="EMBL" id="MDQ0937563.1"/>
    </source>
</evidence>
<dbReference type="Gene3D" id="1.20.1560.10">
    <property type="entry name" value="ABC transporter type 1, transmembrane domain"/>
    <property type="match status" value="1"/>
</dbReference>
<dbReference type="InterPro" id="IPR017871">
    <property type="entry name" value="ABC_transporter-like_CS"/>
</dbReference>
<accession>A0ABU0S0H6</accession>
<keyword evidence="12" id="KW-1185">Reference proteome</keyword>
<dbReference type="PANTHER" id="PTHR43394:SF1">
    <property type="entry name" value="ATP-BINDING CASSETTE SUB-FAMILY B MEMBER 10, MITOCHONDRIAL"/>
    <property type="match status" value="1"/>
</dbReference>
<feature type="compositionally biased region" description="Basic and acidic residues" evidence="7">
    <location>
        <begin position="1"/>
        <end position="11"/>
    </location>
</feature>
<evidence type="ECO:0000256" key="7">
    <source>
        <dbReference type="SAM" id="MobiDB-lite"/>
    </source>
</evidence>
<evidence type="ECO:0000259" key="9">
    <source>
        <dbReference type="PROSITE" id="PS50893"/>
    </source>
</evidence>